<feature type="region of interest" description="Disordered" evidence="1">
    <location>
        <begin position="131"/>
        <end position="156"/>
    </location>
</feature>
<dbReference type="Proteomes" id="UP000735302">
    <property type="component" value="Unassembled WGS sequence"/>
</dbReference>
<reference evidence="2 3" key="1">
    <citation type="journal article" date="2021" name="Elife">
        <title>Chloroplast acquisition without the gene transfer in kleptoplastic sea slugs, Plakobranchus ocellatus.</title>
        <authorList>
            <person name="Maeda T."/>
            <person name="Takahashi S."/>
            <person name="Yoshida T."/>
            <person name="Shimamura S."/>
            <person name="Takaki Y."/>
            <person name="Nagai Y."/>
            <person name="Toyoda A."/>
            <person name="Suzuki Y."/>
            <person name="Arimoto A."/>
            <person name="Ishii H."/>
            <person name="Satoh N."/>
            <person name="Nishiyama T."/>
            <person name="Hasebe M."/>
            <person name="Maruyama T."/>
            <person name="Minagawa J."/>
            <person name="Obokata J."/>
            <person name="Shigenobu S."/>
        </authorList>
    </citation>
    <scope>NUCLEOTIDE SEQUENCE [LARGE SCALE GENOMIC DNA]</scope>
</reference>
<feature type="region of interest" description="Disordered" evidence="1">
    <location>
        <begin position="36"/>
        <end position="119"/>
    </location>
</feature>
<evidence type="ECO:0000313" key="3">
    <source>
        <dbReference type="Proteomes" id="UP000735302"/>
    </source>
</evidence>
<feature type="compositionally biased region" description="Polar residues" evidence="1">
    <location>
        <begin position="240"/>
        <end position="250"/>
    </location>
</feature>
<feature type="compositionally biased region" description="Low complexity" evidence="1">
    <location>
        <begin position="36"/>
        <end position="50"/>
    </location>
</feature>
<evidence type="ECO:0000313" key="2">
    <source>
        <dbReference type="EMBL" id="GFN89413.1"/>
    </source>
</evidence>
<feature type="region of interest" description="Disordered" evidence="1">
    <location>
        <begin position="214"/>
        <end position="251"/>
    </location>
</feature>
<keyword evidence="3" id="KW-1185">Reference proteome</keyword>
<organism evidence="2 3">
    <name type="scientific">Plakobranchus ocellatus</name>
    <dbReference type="NCBI Taxonomy" id="259542"/>
    <lineage>
        <taxon>Eukaryota</taxon>
        <taxon>Metazoa</taxon>
        <taxon>Spiralia</taxon>
        <taxon>Lophotrochozoa</taxon>
        <taxon>Mollusca</taxon>
        <taxon>Gastropoda</taxon>
        <taxon>Heterobranchia</taxon>
        <taxon>Euthyneura</taxon>
        <taxon>Panpulmonata</taxon>
        <taxon>Sacoglossa</taxon>
        <taxon>Placobranchoidea</taxon>
        <taxon>Plakobranchidae</taxon>
        <taxon>Plakobranchus</taxon>
    </lineage>
</organism>
<dbReference type="AlphaFoldDB" id="A0AAV3Z266"/>
<protein>
    <submittedName>
        <fullName evidence="2">Uncharacterized protein</fullName>
    </submittedName>
</protein>
<accession>A0AAV3Z266</accession>
<feature type="compositionally biased region" description="Polar residues" evidence="1">
    <location>
        <begin position="56"/>
        <end position="65"/>
    </location>
</feature>
<gene>
    <name evidence="2" type="ORF">PoB_001591900</name>
</gene>
<sequence>MEQDLSLMKQLLTLNETIEELKWQRQYYSCSTSYASLSPSGRLLSSSSWRPGEDGQGSSTWSVSDTEMYESDDDLRGLNSTIESTGLGAGAVPPGPPSLETSTSSSGTLTPSVGGSPSSAASLAIAQHQIQPPPTGLMTEPTWHSTRKARRASRESNQISLDSLNIRLDHTGDGEGGLAAEVHAALRKRAEDKDLSLFPAAFLDSYRRRSIRDSIEDQTHSRDTKLSKQLAAKHKASPASPISSGNNCKFSSDHLDLTPGPIIRHDRDQHSFDSGIHEPGTLSEEIVWNV</sequence>
<comment type="caution">
    <text evidence="2">The sequence shown here is derived from an EMBL/GenBank/DDBJ whole genome shotgun (WGS) entry which is preliminary data.</text>
</comment>
<evidence type="ECO:0000256" key="1">
    <source>
        <dbReference type="SAM" id="MobiDB-lite"/>
    </source>
</evidence>
<name>A0AAV3Z266_9GAST</name>
<feature type="compositionally biased region" description="Low complexity" evidence="1">
    <location>
        <begin position="98"/>
        <end position="119"/>
    </location>
</feature>
<dbReference type="EMBL" id="BLXT01001932">
    <property type="protein sequence ID" value="GFN89413.1"/>
    <property type="molecule type" value="Genomic_DNA"/>
</dbReference>
<proteinExistence type="predicted"/>
<feature type="compositionally biased region" description="Basic and acidic residues" evidence="1">
    <location>
        <begin position="214"/>
        <end position="226"/>
    </location>
</feature>